<name>A0A1I5H070_PSUAM</name>
<feature type="region of interest" description="Disordered" evidence="1">
    <location>
        <begin position="1"/>
        <end position="36"/>
    </location>
</feature>
<sequence length="130" mass="14086">MPGPEWPLWPAGRDLPDSPGFHRPAGYLSPPTTQPIHEQPHVRVSAVNGSAITESTARGYGEFLGERFGARDNVTWTLGGDHPADGEEQLWTELAEGLDDTGGTQIKTYHPRGDQSSATWFADATGWTST</sequence>
<evidence type="ECO:0000259" key="2">
    <source>
        <dbReference type="Pfam" id="PF13204"/>
    </source>
</evidence>
<evidence type="ECO:0000313" key="3">
    <source>
        <dbReference type="EMBL" id="SFO41426.1"/>
    </source>
</evidence>
<dbReference type="AlphaFoldDB" id="A0A1I5H070"/>
<dbReference type="InterPro" id="IPR025277">
    <property type="entry name" value="Apiosidase-like_cat_dom"/>
</dbReference>
<dbReference type="Pfam" id="PF13204">
    <property type="entry name" value="Apiosidase"/>
    <property type="match status" value="1"/>
</dbReference>
<gene>
    <name evidence="3" type="ORF">SAMN05216207_10547</name>
</gene>
<keyword evidence="4" id="KW-1185">Reference proteome</keyword>
<evidence type="ECO:0000313" key="4">
    <source>
        <dbReference type="Proteomes" id="UP000199614"/>
    </source>
</evidence>
<evidence type="ECO:0000256" key="1">
    <source>
        <dbReference type="SAM" id="MobiDB-lite"/>
    </source>
</evidence>
<proteinExistence type="predicted"/>
<accession>A0A1I5H070</accession>
<dbReference type="Proteomes" id="UP000199614">
    <property type="component" value="Unassembled WGS sequence"/>
</dbReference>
<dbReference type="STRING" id="260086.SAMN05216207_10547"/>
<reference evidence="3 4" key="1">
    <citation type="submission" date="2016-10" db="EMBL/GenBank/DDBJ databases">
        <authorList>
            <person name="de Groot N.N."/>
        </authorList>
    </citation>
    <scope>NUCLEOTIDE SEQUENCE [LARGE SCALE GENOMIC DNA]</scope>
    <source>
        <strain evidence="3 4">CGMCC 4.1877</strain>
    </source>
</reference>
<feature type="domain" description="Apiosidase-like catalytic" evidence="2">
    <location>
        <begin position="49"/>
        <end position="124"/>
    </location>
</feature>
<organism evidence="3 4">
    <name type="scientific">Pseudonocardia ammonioxydans</name>
    <dbReference type="NCBI Taxonomy" id="260086"/>
    <lineage>
        <taxon>Bacteria</taxon>
        <taxon>Bacillati</taxon>
        <taxon>Actinomycetota</taxon>
        <taxon>Actinomycetes</taxon>
        <taxon>Pseudonocardiales</taxon>
        <taxon>Pseudonocardiaceae</taxon>
        <taxon>Pseudonocardia</taxon>
    </lineage>
</organism>
<dbReference type="EMBL" id="FOUY01000054">
    <property type="protein sequence ID" value="SFO41426.1"/>
    <property type="molecule type" value="Genomic_DNA"/>
</dbReference>
<protein>
    <recommendedName>
        <fullName evidence="2">Apiosidase-like catalytic domain-containing protein</fullName>
    </recommendedName>
</protein>
<dbReference type="Gene3D" id="3.20.20.80">
    <property type="entry name" value="Glycosidases"/>
    <property type="match status" value="1"/>
</dbReference>